<dbReference type="OrthoDB" id="2351239at2"/>
<comment type="caution">
    <text evidence="1">The sequence shown here is derived from an EMBL/GenBank/DDBJ whole genome shotgun (WGS) entry which is preliminary data.</text>
</comment>
<dbReference type="Proteomes" id="UP000264541">
    <property type="component" value="Unassembled WGS sequence"/>
</dbReference>
<protein>
    <submittedName>
        <fullName evidence="1">Sporulation protein SpoOM</fullName>
    </submittedName>
</protein>
<proteinExistence type="predicted"/>
<reference evidence="1 2" key="1">
    <citation type="submission" date="2018-08" db="EMBL/GenBank/DDBJ databases">
        <title>Bacillus chawlae sp. nov., Bacillus glennii sp. nov., and Bacillus saganii sp. nov. Isolated from the Vehicle Assembly Building at Kennedy Space Center where the Viking Spacecraft were Assembled.</title>
        <authorList>
            <person name="Seuylemezian A."/>
            <person name="Vaishampayan P."/>
        </authorList>
    </citation>
    <scope>NUCLEOTIDE SEQUENCE [LARGE SCALE GENOMIC DNA]</scope>
    <source>
        <strain evidence="1 2">V47-23a</strain>
    </source>
</reference>
<dbReference type="AlphaFoldDB" id="A0A372LL50"/>
<evidence type="ECO:0000313" key="2">
    <source>
        <dbReference type="Proteomes" id="UP000264541"/>
    </source>
</evidence>
<dbReference type="PANTHER" id="PTHR40053:SF1">
    <property type="entry name" value="SPORULATION-CONTROL PROTEIN SPO0M"/>
    <property type="match status" value="1"/>
</dbReference>
<sequence>MTLFNKMLASVGIGSAKVDTRLEKDRFYPGDYVKGVVEVQGGNIAQKIEEIHLKLATTYIREHDDKKIKQTAVFETFRLTAPFEVAPNMKKEIPFQLRLPLDTPLTYGKTKVWISTGLDIKNAVDPTDEDFIHVQPDALLHSVLLSLTELGFKLKNADCEEAPHRLRRRYPFVQEFEFVPVSGPYRGRLDELELVFFRESENEVQVLLEVDRKARGLAGLFAQALEMDETKVRTVLSTSDISNMKNKLDSIIRAHA</sequence>
<organism evidence="1 2">
    <name type="scientific">Peribacillus saganii</name>
    <dbReference type="NCBI Taxonomy" id="2303992"/>
    <lineage>
        <taxon>Bacteria</taxon>
        <taxon>Bacillati</taxon>
        <taxon>Bacillota</taxon>
        <taxon>Bacilli</taxon>
        <taxon>Bacillales</taxon>
        <taxon>Bacillaceae</taxon>
        <taxon>Peribacillus</taxon>
    </lineage>
</organism>
<dbReference type="PANTHER" id="PTHR40053">
    <property type="entry name" value="SPORULATION-CONTROL PROTEIN SPO0M"/>
    <property type="match status" value="1"/>
</dbReference>
<gene>
    <name evidence="1" type="ORF">D0469_17575</name>
</gene>
<dbReference type="Pfam" id="PF07070">
    <property type="entry name" value="Spo0M"/>
    <property type="match status" value="1"/>
</dbReference>
<dbReference type="InterPro" id="IPR009776">
    <property type="entry name" value="Spore_0_M"/>
</dbReference>
<evidence type="ECO:0000313" key="1">
    <source>
        <dbReference type="EMBL" id="RFU66438.1"/>
    </source>
</evidence>
<name>A0A372LL50_9BACI</name>
<dbReference type="RefSeq" id="WP_117328022.1">
    <property type="nucleotide sequence ID" value="NZ_QVTE01000051.1"/>
</dbReference>
<accession>A0A372LL50</accession>
<dbReference type="EMBL" id="QVTE01000051">
    <property type="protein sequence ID" value="RFU66438.1"/>
    <property type="molecule type" value="Genomic_DNA"/>
</dbReference>
<keyword evidence="2" id="KW-1185">Reference proteome</keyword>